<keyword evidence="1" id="KW-1133">Transmembrane helix</keyword>
<name>A0AAN6EYC8_EXODE</name>
<reference evidence="2" key="1">
    <citation type="submission" date="2023-01" db="EMBL/GenBank/DDBJ databases">
        <title>Exophiala dermititidis isolated from Cystic Fibrosis Patient.</title>
        <authorList>
            <person name="Kurbessoian T."/>
            <person name="Crocker A."/>
            <person name="Murante D."/>
            <person name="Hogan D.A."/>
            <person name="Stajich J.E."/>
        </authorList>
    </citation>
    <scope>NUCLEOTIDE SEQUENCE</scope>
    <source>
        <strain evidence="2">Ex8</strain>
    </source>
</reference>
<keyword evidence="1" id="KW-0472">Membrane</keyword>
<dbReference type="AlphaFoldDB" id="A0AAN6EYC8"/>
<evidence type="ECO:0000313" key="3">
    <source>
        <dbReference type="Proteomes" id="UP001161757"/>
    </source>
</evidence>
<gene>
    <name evidence="2" type="ORF">HRR80_002467</name>
</gene>
<evidence type="ECO:0000256" key="1">
    <source>
        <dbReference type="SAM" id="Phobius"/>
    </source>
</evidence>
<comment type="caution">
    <text evidence="2">The sequence shown here is derived from an EMBL/GenBank/DDBJ whole genome shotgun (WGS) entry which is preliminary data.</text>
</comment>
<dbReference type="EMBL" id="JAJGCB010000003">
    <property type="protein sequence ID" value="KAJ8993966.1"/>
    <property type="molecule type" value="Genomic_DNA"/>
</dbReference>
<proteinExistence type="predicted"/>
<dbReference type="Proteomes" id="UP001161757">
    <property type="component" value="Unassembled WGS sequence"/>
</dbReference>
<sequence length="166" mass="18011">MATSTAESGEKQPIVEKKLISTWHPGGATFNAGKLCQAFLAGLWNLASALLIAYGTVVLRLECSSRLSWSRYLFGGEVGCSAIGPVDLILLPSEYERARSVTQHDQKNYGVRWSDEQPTHHPLSTAYHSPQNEGLLMDGSCATLTVSCTQVLRTEQKSKEQAASLG</sequence>
<organism evidence="2 3">
    <name type="scientific">Exophiala dermatitidis</name>
    <name type="common">Black yeast-like fungus</name>
    <name type="synonym">Wangiella dermatitidis</name>
    <dbReference type="NCBI Taxonomy" id="5970"/>
    <lineage>
        <taxon>Eukaryota</taxon>
        <taxon>Fungi</taxon>
        <taxon>Dikarya</taxon>
        <taxon>Ascomycota</taxon>
        <taxon>Pezizomycotina</taxon>
        <taxon>Eurotiomycetes</taxon>
        <taxon>Chaetothyriomycetidae</taxon>
        <taxon>Chaetothyriales</taxon>
        <taxon>Herpotrichiellaceae</taxon>
        <taxon>Exophiala</taxon>
    </lineage>
</organism>
<keyword evidence="1" id="KW-0812">Transmembrane</keyword>
<protein>
    <submittedName>
        <fullName evidence="2">Uncharacterized protein</fullName>
    </submittedName>
</protein>
<accession>A0AAN6EYC8</accession>
<feature type="transmembrane region" description="Helical" evidence="1">
    <location>
        <begin position="38"/>
        <end position="61"/>
    </location>
</feature>
<evidence type="ECO:0000313" key="2">
    <source>
        <dbReference type="EMBL" id="KAJ8993966.1"/>
    </source>
</evidence>